<accession>A0A3S8RQ00</accession>
<gene>
    <name evidence="1" type="ORF">EIM92_01525</name>
</gene>
<dbReference type="OrthoDB" id="2080971at2"/>
<protein>
    <submittedName>
        <fullName evidence="1">Uncharacterized protein</fullName>
    </submittedName>
</protein>
<evidence type="ECO:0000313" key="2">
    <source>
        <dbReference type="Proteomes" id="UP000273145"/>
    </source>
</evidence>
<dbReference type="RefSeq" id="WP_125081168.1">
    <property type="nucleotide sequence ID" value="NZ_CP034248.1"/>
</dbReference>
<keyword evidence="2" id="KW-1185">Reference proteome</keyword>
<dbReference type="KEGG" id="plen:EIM92_01525"/>
<dbReference type="Proteomes" id="UP000273145">
    <property type="component" value="Chromosome"/>
</dbReference>
<dbReference type="EMBL" id="CP034248">
    <property type="protein sequence ID" value="AZK45036.1"/>
    <property type="molecule type" value="Genomic_DNA"/>
</dbReference>
<organism evidence="1 2">
    <name type="scientific">Paenibacillus lentus</name>
    <dbReference type="NCBI Taxonomy" id="1338368"/>
    <lineage>
        <taxon>Bacteria</taxon>
        <taxon>Bacillati</taxon>
        <taxon>Bacillota</taxon>
        <taxon>Bacilli</taxon>
        <taxon>Bacillales</taxon>
        <taxon>Paenibacillaceae</taxon>
        <taxon>Paenibacillus</taxon>
    </lineage>
</organism>
<reference evidence="1 2" key="1">
    <citation type="submission" date="2018-11" db="EMBL/GenBank/DDBJ databases">
        <title>Genome sequencing of Paenibacillus lentus DSM25539(T).</title>
        <authorList>
            <person name="Kook J.-K."/>
            <person name="Park S.-N."/>
            <person name="Lim Y.K."/>
        </authorList>
    </citation>
    <scope>NUCLEOTIDE SEQUENCE [LARGE SCALE GENOMIC DNA]</scope>
    <source>
        <strain evidence="1 2">DSM 25539</strain>
    </source>
</reference>
<evidence type="ECO:0000313" key="1">
    <source>
        <dbReference type="EMBL" id="AZK45036.1"/>
    </source>
</evidence>
<dbReference type="AlphaFoldDB" id="A0A3S8RQ00"/>
<name>A0A3S8RQ00_9BACL</name>
<sequence length="59" mass="7080">MALHEWLDEIKDQFEFINDEGAFEYVGERTKGSYMRCFFLSSNEKTVLWELMSDIIPLR</sequence>
<proteinExistence type="predicted"/>